<gene>
    <name evidence="2" type="ORF">PIB30_042003</name>
</gene>
<sequence>MQVLFVEIPILISSRNLLEKKLLLKVDTKPVGVDKYFGTFRVRRICDDATIIAMFELPNYDADDESGTWKDAIKSETVLGESSNAVTERSPLPLHPLSTEGETSGVKKESPVLIDFLGKKEANIPEVEQFAADPHSVEEQVDGNAENDGLSDEIIAHLHSPLDESQEVISNMFEDSPKAVENAVSTNVRRGEKVKRNLNDEFNKIGEAEIGRATKISKTSGD</sequence>
<name>A0ABU6QEK7_9FABA</name>
<accession>A0ABU6QEK7</accession>
<comment type="caution">
    <text evidence="2">The sequence shown here is derived from an EMBL/GenBank/DDBJ whole genome shotgun (WGS) entry which is preliminary data.</text>
</comment>
<protein>
    <submittedName>
        <fullName evidence="2">Uncharacterized protein</fullName>
    </submittedName>
</protein>
<reference evidence="2 3" key="1">
    <citation type="journal article" date="2023" name="Plants (Basel)">
        <title>Bridging the Gap: Combining Genomics and Transcriptomics Approaches to Understand Stylosanthes scabra, an Orphan Legume from the Brazilian Caatinga.</title>
        <authorList>
            <person name="Ferreira-Neto J.R.C."/>
            <person name="da Silva M.D."/>
            <person name="Binneck E."/>
            <person name="de Melo N.F."/>
            <person name="da Silva R.H."/>
            <person name="de Melo A.L.T.M."/>
            <person name="Pandolfi V."/>
            <person name="Bustamante F.O."/>
            <person name="Brasileiro-Vidal A.C."/>
            <person name="Benko-Iseppon A.M."/>
        </authorList>
    </citation>
    <scope>NUCLEOTIDE SEQUENCE [LARGE SCALE GENOMIC DNA]</scope>
    <source>
        <tissue evidence="2">Leaves</tissue>
    </source>
</reference>
<dbReference type="EMBL" id="JASCZI010000236">
    <property type="protein sequence ID" value="MED6110357.1"/>
    <property type="molecule type" value="Genomic_DNA"/>
</dbReference>
<dbReference type="Proteomes" id="UP001341840">
    <property type="component" value="Unassembled WGS sequence"/>
</dbReference>
<evidence type="ECO:0000313" key="3">
    <source>
        <dbReference type="Proteomes" id="UP001341840"/>
    </source>
</evidence>
<evidence type="ECO:0000313" key="2">
    <source>
        <dbReference type="EMBL" id="MED6110357.1"/>
    </source>
</evidence>
<evidence type="ECO:0000256" key="1">
    <source>
        <dbReference type="SAM" id="MobiDB-lite"/>
    </source>
</evidence>
<keyword evidence="3" id="KW-1185">Reference proteome</keyword>
<feature type="region of interest" description="Disordered" evidence="1">
    <location>
        <begin position="80"/>
        <end position="105"/>
    </location>
</feature>
<proteinExistence type="predicted"/>
<organism evidence="2 3">
    <name type="scientific">Stylosanthes scabra</name>
    <dbReference type="NCBI Taxonomy" id="79078"/>
    <lineage>
        <taxon>Eukaryota</taxon>
        <taxon>Viridiplantae</taxon>
        <taxon>Streptophyta</taxon>
        <taxon>Embryophyta</taxon>
        <taxon>Tracheophyta</taxon>
        <taxon>Spermatophyta</taxon>
        <taxon>Magnoliopsida</taxon>
        <taxon>eudicotyledons</taxon>
        <taxon>Gunneridae</taxon>
        <taxon>Pentapetalae</taxon>
        <taxon>rosids</taxon>
        <taxon>fabids</taxon>
        <taxon>Fabales</taxon>
        <taxon>Fabaceae</taxon>
        <taxon>Papilionoideae</taxon>
        <taxon>50 kb inversion clade</taxon>
        <taxon>dalbergioids sensu lato</taxon>
        <taxon>Dalbergieae</taxon>
        <taxon>Pterocarpus clade</taxon>
        <taxon>Stylosanthes</taxon>
    </lineage>
</organism>